<sequence>MIKFNVRFQFNFSNIINKNVKSFSKQAHSYFDDRIKNIDIFIAESQDWFNNLNLDFSLNKNIRAFSKQASSYFDGSLSYINEKFENSNIKTLSRQACSYFDEHVKNIDLVISEKQNWFSEKTNKITDLIKKNHVFGGKKIMLLDDKHAGFILEKLDDFHFVNHFDFPSFFLIKFIRRLLELVKLSRLIILSKKNFYSFEVTQIRIVRAPPFI</sequence>
<dbReference type="Proteomes" id="UP000000845">
    <property type="component" value="Chromosome"/>
</dbReference>
<protein>
    <submittedName>
        <fullName evidence="1">Uncharacterized protein</fullName>
    </submittedName>
</protein>
<keyword evidence="2" id="KW-1185">Reference proteome</keyword>
<dbReference type="HOGENOM" id="CLU_1299024_0_0_0"/>
<dbReference type="EMBL" id="CP001739">
    <property type="protein sequence ID" value="ACZ07629.1"/>
    <property type="molecule type" value="Genomic_DNA"/>
</dbReference>
<dbReference type="AlphaFoldDB" id="D1AQ51"/>
<reference evidence="1 2" key="2">
    <citation type="journal article" date="2010" name="Stand. Genomic Sci.">
        <title>Complete genome sequence of Sebaldella termitidis type strain (NCTC 11300).</title>
        <authorList>
            <person name="Harmon-Smith M."/>
            <person name="Celia L."/>
            <person name="Chertkov O."/>
            <person name="Lapidus A."/>
            <person name="Copeland A."/>
            <person name="Glavina Del Rio T."/>
            <person name="Nolan M."/>
            <person name="Lucas S."/>
            <person name="Tice H."/>
            <person name="Cheng J.F."/>
            <person name="Han C."/>
            <person name="Detter J.C."/>
            <person name="Bruce D."/>
            <person name="Goodwin L."/>
            <person name="Pitluck S."/>
            <person name="Pati A."/>
            <person name="Liolios K."/>
            <person name="Ivanova N."/>
            <person name="Mavromatis K."/>
            <person name="Mikhailova N."/>
            <person name="Chen A."/>
            <person name="Palaniappan K."/>
            <person name="Land M."/>
            <person name="Hauser L."/>
            <person name="Chang Y.J."/>
            <person name="Jeffries C.D."/>
            <person name="Brettin T."/>
            <person name="Goker M."/>
            <person name="Beck B."/>
            <person name="Bristow J."/>
            <person name="Eisen J.A."/>
            <person name="Markowitz V."/>
            <person name="Hugenholtz P."/>
            <person name="Kyrpides N.C."/>
            <person name="Klenk H.P."/>
            <person name="Chen F."/>
        </authorList>
    </citation>
    <scope>NUCLEOTIDE SEQUENCE [LARGE SCALE GENOMIC DNA]</scope>
    <source>
        <strain evidence="2">ATCC 33386 / NCTC 11300</strain>
    </source>
</reference>
<proteinExistence type="predicted"/>
<accession>D1AQ51</accession>
<evidence type="ECO:0000313" key="1">
    <source>
        <dbReference type="EMBL" id="ACZ07629.1"/>
    </source>
</evidence>
<dbReference type="KEGG" id="str:Sterm_0757"/>
<organism evidence="1 2">
    <name type="scientific">Sebaldella termitidis (strain ATCC 33386 / NCTC 11300)</name>
    <dbReference type="NCBI Taxonomy" id="526218"/>
    <lineage>
        <taxon>Bacteria</taxon>
        <taxon>Fusobacteriati</taxon>
        <taxon>Fusobacteriota</taxon>
        <taxon>Fusobacteriia</taxon>
        <taxon>Fusobacteriales</taxon>
        <taxon>Leptotrichiaceae</taxon>
        <taxon>Sebaldella</taxon>
    </lineage>
</organism>
<gene>
    <name evidence="1" type="ordered locus">Sterm_0757</name>
</gene>
<evidence type="ECO:0000313" key="2">
    <source>
        <dbReference type="Proteomes" id="UP000000845"/>
    </source>
</evidence>
<reference evidence="2" key="1">
    <citation type="submission" date="2009-09" db="EMBL/GenBank/DDBJ databases">
        <title>The complete chromosome of Sebaldella termitidis ATCC 33386.</title>
        <authorList>
            <consortium name="US DOE Joint Genome Institute (JGI-PGF)"/>
            <person name="Lucas S."/>
            <person name="Copeland A."/>
            <person name="Lapidus A."/>
            <person name="Glavina del Rio T."/>
            <person name="Dalin E."/>
            <person name="Tice H."/>
            <person name="Bruce D."/>
            <person name="Goodwin L."/>
            <person name="Pitluck S."/>
            <person name="Kyrpides N."/>
            <person name="Mavromatis K."/>
            <person name="Ivanova N."/>
            <person name="Mikhailova N."/>
            <person name="Sims D."/>
            <person name="Meincke L."/>
            <person name="Brettin T."/>
            <person name="Detter J.C."/>
            <person name="Han C."/>
            <person name="Larimer F."/>
            <person name="Land M."/>
            <person name="Hauser L."/>
            <person name="Markowitz V."/>
            <person name="Cheng J.F."/>
            <person name="Hugenholtz P."/>
            <person name="Woyke T."/>
            <person name="Wu D."/>
            <person name="Eisen J.A."/>
        </authorList>
    </citation>
    <scope>NUCLEOTIDE SEQUENCE [LARGE SCALE GENOMIC DNA]</scope>
    <source>
        <strain evidence="2">ATCC 33386 / NCTC 11300</strain>
    </source>
</reference>
<dbReference type="RefSeq" id="WP_012860225.1">
    <property type="nucleotide sequence ID" value="NC_013517.1"/>
</dbReference>
<name>D1AQ51_SEBTE</name>